<reference evidence="3 4" key="1">
    <citation type="submission" date="2020-04" db="EMBL/GenBank/DDBJ databases">
        <authorList>
            <person name="Yoon J."/>
        </authorList>
    </citation>
    <scope>NUCLEOTIDE SEQUENCE [LARGE SCALE GENOMIC DNA]</scope>
    <source>
        <strain evidence="3 4">KMU-166</strain>
    </source>
</reference>
<protein>
    <recommendedName>
        <fullName evidence="5">Phage holin family protein</fullName>
    </recommendedName>
</protein>
<keyword evidence="2" id="KW-1133">Transmembrane helix</keyword>
<feature type="region of interest" description="Disordered" evidence="1">
    <location>
        <begin position="1"/>
        <end position="22"/>
    </location>
</feature>
<name>A0ABX1GI45_9GAMM</name>
<sequence length="137" mass="14745">MTTIEDRQHTDAAGNKPEDAPETLPELDLHTLLGAHGEQFYCLLESAELRSRLVLMRVLKAAAGTLLFVFAAFSAWVFLVAALLSLLVTAGAPVAAALLLGGLIMALTTILLWKKLTGTFQHSFFQHRAGSAEDSNP</sequence>
<proteinExistence type="predicted"/>
<feature type="transmembrane region" description="Helical" evidence="2">
    <location>
        <begin position="94"/>
        <end position="113"/>
    </location>
</feature>
<keyword evidence="2" id="KW-0472">Membrane</keyword>
<evidence type="ECO:0000313" key="4">
    <source>
        <dbReference type="Proteomes" id="UP000765845"/>
    </source>
</evidence>
<dbReference type="EMBL" id="JAAWWK010000005">
    <property type="protein sequence ID" value="NKI18571.1"/>
    <property type="molecule type" value="Genomic_DNA"/>
</dbReference>
<evidence type="ECO:0008006" key="5">
    <source>
        <dbReference type="Google" id="ProtNLM"/>
    </source>
</evidence>
<accession>A0ABX1GI45</accession>
<comment type="caution">
    <text evidence="3">The sequence shown here is derived from an EMBL/GenBank/DDBJ whole genome shotgun (WGS) entry which is preliminary data.</text>
</comment>
<gene>
    <name evidence="3" type="ORF">HCU74_14230</name>
</gene>
<dbReference type="Proteomes" id="UP000765845">
    <property type="component" value="Unassembled WGS sequence"/>
</dbReference>
<evidence type="ECO:0000256" key="1">
    <source>
        <dbReference type="SAM" id="MobiDB-lite"/>
    </source>
</evidence>
<evidence type="ECO:0000256" key="2">
    <source>
        <dbReference type="SAM" id="Phobius"/>
    </source>
</evidence>
<keyword evidence="2" id="KW-0812">Transmembrane</keyword>
<organism evidence="3 4">
    <name type="scientific">Spongiibacter thalassae</name>
    <dbReference type="NCBI Taxonomy" id="2721624"/>
    <lineage>
        <taxon>Bacteria</taxon>
        <taxon>Pseudomonadati</taxon>
        <taxon>Pseudomonadota</taxon>
        <taxon>Gammaproteobacteria</taxon>
        <taxon>Cellvibrionales</taxon>
        <taxon>Spongiibacteraceae</taxon>
        <taxon>Spongiibacter</taxon>
    </lineage>
</organism>
<feature type="compositionally biased region" description="Basic and acidic residues" evidence="1">
    <location>
        <begin position="1"/>
        <end position="10"/>
    </location>
</feature>
<keyword evidence="4" id="KW-1185">Reference proteome</keyword>
<feature type="transmembrane region" description="Helical" evidence="2">
    <location>
        <begin position="61"/>
        <end position="88"/>
    </location>
</feature>
<dbReference type="RefSeq" id="WP_168451101.1">
    <property type="nucleotide sequence ID" value="NZ_JAAWWK010000005.1"/>
</dbReference>
<evidence type="ECO:0000313" key="3">
    <source>
        <dbReference type="EMBL" id="NKI18571.1"/>
    </source>
</evidence>